<protein>
    <submittedName>
        <fullName evidence="1">Uncharacterized protein</fullName>
    </submittedName>
</protein>
<dbReference type="EMBL" id="HBUF01160202">
    <property type="protein sequence ID" value="CAG6649889.1"/>
    <property type="molecule type" value="Transcribed_RNA"/>
</dbReference>
<evidence type="ECO:0000313" key="1">
    <source>
        <dbReference type="EMBL" id="CAG6649889.1"/>
    </source>
</evidence>
<dbReference type="AlphaFoldDB" id="A0A8D8RJ98"/>
<dbReference type="EMBL" id="HBUF01328405">
    <property type="protein sequence ID" value="CAG6696390.1"/>
    <property type="molecule type" value="Transcribed_RNA"/>
</dbReference>
<name>A0A8D8RJ98_9HEMI</name>
<dbReference type="EMBL" id="HBUF01160204">
    <property type="protein sequence ID" value="CAG6649893.1"/>
    <property type="molecule type" value="Transcribed_RNA"/>
</dbReference>
<dbReference type="EMBL" id="HBUF01328406">
    <property type="protein sequence ID" value="CAG6696393.1"/>
    <property type="molecule type" value="Transcribed_RNA"/>
</dbReference>
<accession>A0A8D8RJ98</accession>
<proteinExistence type="predicted"/>
<organism evidence="1">
    <name type="scientific">Cacopsylla melanoneura</name>
    <dbReference type="NCBI Taxonomy" id="428564"/>
    <lineage>
        <taxon>Eukaryota</taxon>
        <taxon>Metazoa</taxon>
        <taxon>Ecdysozoa</taxon>
        <taxon>Arthropoda</taxon>
        <taxon>Hexapoda</taxon>
        <taxon>Insecta</taxon>
        <taxon>Pterygota</taxon>
        <taxon>Neoptera</taxon>
        <taxon>Paraneoptera</taxon>
        <taxon>Hemiptera</taxon>
        <taxon>Sternorrhyncha</taxon>
        <taxon>Psylloidea</taxon>
        <taxon>Psyllidae</taxon>
        <taxon>Psyllinae</taxon>
        <taxon>Cacopsylla</taxon>
    </lineage>
</organism>
<reference evidence="1" key="1">
    <citation type="submission" date="2021-05" db="EMBL/GenBank/DDBJ databases">
        <authorList>
            <person name="Alioto T."/>
            <person name="Alioto T."/>
            <person name="Gomez Garrido J."/>
        </authorList>
    </citation>
    <scope>NUCLEOTIDE SEQUENCE</scope>
</reference>
<sequence>MRITPPPLQHQFISSHPVIRIGQTHILMVMGSPHPNLHHEDHPQRRQRVSSRVHPKILSNRPVVPPVTAATAEHTITHITITVLTLIITISHLHHHLLDRSTITANRHGNTTLTIRRIDPIVRVIITVTLLISHLMMGRTPIIQTIPTTCPSPRQPNC</sequence>